<reference evidence="1 2" key="1">
    <citation type="submission" date="2022-12" db="EMBL/GenBank/DDBJ databases">
        <title>Sphingomonas abieness sp. nov., an endophytic bacterium isolated from Abies koreana.</title>
        <authorList>
            <person name="Jiang L."/>
            <person name="Lee J."/>
        </authorList>
    </citation>
    <scope>NUCLEOTIDE SEQUENCE [LARGE SCALE GENOMIC DNA]</scope>
    <source>
        <strain evidence="2">PAMB 00755</strain>
    </source>
</reference>
<dbReference type="Proteomes" id="UP001210865">
    <property type="component" value="Chromosome"/>
</dbReference>
<evidence type="ECO:0000313" key="2">
    <source>
        <dbReference type="Proteomes" id="UP001210865"/>
    </source>
</evidence>
<name>A0ABY7NPP4_9SPHN</name>
<dbReference type="GO" id="GO:0016787">
    <property type="term" value="F:hydrolase activity"/>
    <property type="evidence" value="ECO:0007669"/>
    <property type="project" value="UniProtKB-KW"/>
</dbReference>
<gene>
    <name evidence="1" type="ORF">PBT88_01910</name>
</gene>
<protein>
    <submittedName>
        <fullName evidence="1">Alpha/beta hydrolase</fullName>
    </submittedName>
</protein>
<keyword evidence="1" id="KW-0378">Hydrolase</keyword>
<accession>A0ABY7NPP4</accession>
<dbReference type="SUPFAM" id="SSF53474">
    <property type="entry name" value="alpha/beta-Hydrolases"/>
    <property type="match status" value="1"/>
</dbReference>
<dbReference type="EMBL" id="CP115174">
    <property type="protein sequence ID" value="WBO22925.1"/>
    <property type="molecule type" value="Genomic_DNA"/>
</dbReference>
<keyword evidence="2" id="KW-1185">Reference proteome</keyword>
<dbReference type="RefSeq" id="WP_270077564.1">
    <property type="nucleotide sequence ID" value="NZ_CP115174.1"/>
</dbReference>
<evidence type="ECO:0000313" key="1">
    <source>
        <dbReference type="EMBL" id="WBO22925.1"/>
    </source>
</evidence>
<dbReference type="Gene3D" id="3.40.50.1820">
    <property type="entry name" value="alpha/beta hydrolase"/>
    <property type="match status" value="1"/>
</dbReference>
<proteinExistence type="predicted"/>
<organism evidence="1 2">
    <name type="scientific">Sphingomonas abietis</name>
    <dbReference type="NCBI Taxonomy" id="3012344"/>
    <lineage>
        <taxon>Bacteria</taxon>
        <taxon>Pseudomonadati</taxon>
        <taxon>Pseudomonadota</taxon>
        <taxon>Alphaproteobacteria</taxon>
        <taxon>Sphingomonadales</taxon>
        <taxon>Sphingomonadaceae</taxon>
        <taxon>Sphingomonas</taxon>
    </lineage>
</organism>
<dbReference type="Pfam" id="PF06821">
    <property type="entry name" value="Ser_hydrolase"/>
    <property type="match status" value="1"/>
</dbReference>
<dbReference type="InterPro" id="IPR029058">
    <property type="entry name" value="AB_hydrolase_fold"/>
</dbReference>
<dbReference type="InterPro" id="IPR010662">
    <property type="entry name" value="RBBP9/YdeN"/>
</dbReference>
<sequence>MTSKFDELIIPGLFDSGPEHWQSHWLRNRPQALKVDLGAWDDPTTDQWVARLDRAIARRRQPVFLVAHSLGCLAVAWWAQQASTDRLHKVKAALLVTPPDVDRPDAHRLVRRFAPAPGTRLPFPSILVASRSDPHASFSSVADLAQLWGARLIDAGDAGHINVESGADDWPDGIALLDRLRLDHARHAGSSHVRVPARHPIGKRNRPA</sequence>